<dbReference type="SUPFAM" id="SSF50475">
    <property type="entry name" value="FMN-binding split barrel"/>
    <property type="match status" value="1"/>
</dbReference>
<gene>
    <name evidence="2" type="ORF">CVN68_13325</name>
</gene>
<evidence type="ECO:0000259" key="1">
    <source>
        <dbReference type="Pfam" id="PF16242"/>
    </source>
</evidence>
<name>A0A2K8MG13_9SPHN</name>
<dbReference type="KEGG" id="sphc:CVN68_13325"/>
<evidence type="ECO:0000313" key="2">
    <source>
        <dbReference type="EMBL" id="ATY32832.1"/>
    </source>
</evidence>
<accession>A0A2K8MG13</accession>
<feature type="domain" description="General stress protein FMN-binding split barrel" evidence="1">
    <location>
        <begin position="50"/>
        <end position="182"/>
    </location>
</feature>
<keyword evidence="3" id="KW-1185">Reference proteome</keyword>
<dbReference type="InterPro" id="IPR038725">
    <property type="entry name" value="YdaG_split_barrel_FMN-bd"/>
</dbReference>
<dbReference type="InterPro" id="IPR012349">
    <property type="entry name" value="Split_barrel_FMN-bd"/>
</dbReference>
<dbReference type="Gene3D" id="2.30.110.10">
    <property type="entry name" value="Electron Transport, Fmn-binding Protein, Chain A"/>
    <property type="match status" value="1"/>
</dbReference>
<protein>
    <submittedName>
        <fullName evidence="2">Pyridoxamine 5'-phosphate oxidase</fullName>
    </submittedName>
</protein>
<organism evidence="2 3">
    <name type="scientific">Sphingomonas psychrotolerans</name>
    <dbReference type="NCBI Taxonomy" id="1327635"/>
    <lineage>
        <taxon>Bacteria</taxon>
        <taxon>Pseudomonadati</taxon>
        <taxon>Pseudomonadota</taxon>
        <taxon>Alphaproteobacteria</taxon>
        <taxon>Sphingomonadales</taxon>
        <taxon>Sphingomonadaceae</taxon>
        <taxon>Sphingomonas</taxon>
    </lineage>
</organism>
<dbReference type="EMBL" id="CP024923">
    <property type="protein sequence ID" value="ATY32832.1"/>
    <property type="molecule type" value="Genomic_DNA"/>
</dbReference>
<proteinExistence type="predicted"/>
<evidence type="ECO:0000313" key="3">
    <source>
        <dbReference type="Proteomes" id="UP000229081"/>
    </source>
</evidence>
<sequence length="201" mass="21527">MGGRALCSQRTWSAPKAGAGARLAAARLEIIRAGCVVSPATRRGCVTKTLAELAALIGKIDFATLSTHSQGGTIAGRPMSNNGDVEYDGDSWYFACEDTRTVQDLRANPTCALSFHGKGGLLGMKPVFVHIEGEAELIKDKAQFAAHWAKDLDLWFKEGVDTPGLTLIKVHGIRAHYWDGEDQGEIVLEGATSQTRAPATF</sequence>
<dbReference type="OrthoDB" id="1432662at2"/>
<dbReference type="AlphaFoldDB" id="A0A2K8MG13"/>
<reference evidence="2 3" key="1">
    <citation type="submission" date="2017-11" db="EMBL/GenBank/DDBJ databases">
        <title>Complete genome sequence of Sphingomonas sp. Strain Cra20, a psychrotolerant potential plant growth promoting rhizobacteria.</title>
        <authorList>
            <person name="Luo Y."/>
        </authorList>
    </citation>
    <scope>NUCLEOTIDE SEQUENCE [LARGE SCALE GENOMIC DNA]</scope>
    <source>
        <strain evidence="2 3">Cra20</strain>
    </source>
</reference>
<dbReference type="Proteomes" id="UP000229081">
    <property type="component" value="Chromosome"/>
</dbReference>
<dbReference type="Pfam" id="PF16242">
    <property type="entry name" value="Pyrid_ox_like"/>
    <property type="match status" value="1"/>
</dbReference>
<dbReference type="InterPro" id="IPR052917">
    <property type="entry name" value="Stress-Dev_Protein"/>
</dbReference>
<dbReference type="PANTHER" id="PTHR34818">
    <property type="entry name" value="PROTEIN BLI-3"/>
    <property type="match status" value="1"/>
</dbReference>
<dbReference type="PANTHER" id="PTHR34818:SF1">
    <property type="entry name" value="PROTEIN BLI-3"/>
    <property type="match status" value="1"/>
</dbReference>